<keyword evidence="6" id="KW-1185">Reference proteome</keyword>
<dbReference type="KEGG" id="lpav:PLANPX_5143"/>
<dbReference type="SUPFAM" id="SSF56349">
    <property type="entry name" value="DNA breaking-rejoining enzymes"/>
    <property type="match status" value="1"/>
</dbReference>
<dbReference type="InterPro" id="IPR050090">
    <property type="entry name" value="Tyrosine_recombinase_XerCD"/>
</dbReference>
<name>A0A5K7XK74_9BACT</name>
<dbReference type="PANTHER" id="PTHR30349">
    <property type="entry name" value="PHAGE INTEGRASE-RELATED"/>
    <property type="match status" value="1"/>
</dbReference>
<dbReference type="GO" id="GO:0015074">
    <property type="term" value="P:DNA integration"/>
    <property type="evidence" value="ECO:0007669"/>
    <property type="project" value="InterPro"/>
</dbReference>
<dbReference type="InterPro" id="IPR011010">
    <property type="entry name" value="DNA_brk_join_enz"/>
</dbReference>
<dbReference type="Pfam" id="PF00589">
    <property type="entry name" value="Phage_integrase"/>
    <property type="match status" value="1"/>
</dbReference>
<protein>
    <recommendedName>
        <fullName evidence="4">Tyr recombinase domain-containing protein</fullName>
    </recommendedName>
</protein>
<dbReference type="AlphaFoldDB" id="A0A5K7XK74"/>
<feature type="domain" description="Tyr recombinase" evidence="4">
    <location>
        <begin position="1"/>
        <end position="170"/>
    </location>
</feature>
<gene>
    <name evidence="5" type="ORF">PLANPX_5143</name>
</gene>
<evidence type="ECO:0000259" key="4">
    <source>
        <dbReference type="PROSITE" id="PS51898"/>
    </source>
</evidence>
<dbReference type="PANTHER" id="PTHR30349:SF41">
    <property type="entry name" value="INTEGRASE_RECOMBINASE PROTEIN MJ0367-RELATED"/>
    <property type="match status" value="1"/>
</dbReference>
<dbReference type="Gene3D" id="1.10.443.10">
    <property type="entry name" value="Intergrase catalytic core"/>
    <property type="match status" value="1"/>
</dbReference>
<comment type="similarity">
    <text evidence="1">Belongs to the 'phage' integrase family.</text>
</comment>
<dbReference type="GO" id="GO:0006310">
    <property type="term" value="P:DNA recombination"/>
    <property type="evidence" value="ECO:0007669"/>
    <property type="project" value="UniProtKB-KW"/>
</dbReference>
<dbReference type="PROSITE" id="PS51898">
    <property type="entry name" value="TYR_RECOMBINASE"/>
    <property type="match status" value="1"/>
</dbReference>
<keyword evidence="3" id="KW-0233">DNA recombination</keyword>
<evidence type="ECO:0000313" key="6">
    <source>
        <dbReference type="Proteomes" id="UP000326837"/>
    </source>
</evidence>
<keyword evidence="2" id="KW-0238">DNA-binding</keyword>
<evidence type="ECO:0000256" key="3">
    <source>
        <dbReference type="ARBA" id="ARBA00023172"/>
    </source>
</evidence>
<reference evidence="6" key="1">
    <citation type="submission" date="2019-10" db="EMBL/GenBank/DDBJ databases">
        <title>Lacipirellula parvula gen. nov., sp. nov., representing a lineage of planctomycetes widespread in freshwater anoxic habitats, and description of the family Lacipirellulaceae.</title>
        <authorList>
            <person name="Dedysh S.N."/>
            <person name="Kulichevskaya I.S."/>
            <person name="Beletsky A.V."/>
            <person name="Rakitin A.L."/>
            <person name="Mardanov A.V."/>
            <person name="Ivanova A.A."/>
            <person name="Saltykova V.X."/>
            <person name="Rijpstra W.I.C."/>
            <person name="Sinninghe Damste J.S."/>
            <person name="Ravin N.V."/>
        </authorList>
    </citation>
    <scope>NUCLEOTIDE SEQUENCE [LARGE SCALE GENOMIC DNA]</scope>
    <source>
        <strain evidence="6">PX69</strain>
    </source>
</reference>
<proteinExistence type="inferred from homology"/>
<evidence type="ECO:0000256" key="1">
    <source>
        <dbReference type="ARBA" id="ARBA00008857"/>
    </source>
</evidence>
<dbReference type="Proteomes" id="UP000326837">
    <property type="component" value="Chromosome"/>
</dbReference>
<organism evidence="5 6">
    <name type="scientific">Lacipirellula parvula</name>
    <dbReference type="NCBI Taxonomy" id="2650471"/>
    <lineage>
        <taxon>Bacteria</taxon>
        <taxon>Pseudomonadati</taxon>
        <taxon>Planctomycetota</taxon>
        <taxon>Planctomycetia</taxon>
        <taxon>Pirellulales</taxon>
        <taxon>Lacipirellulaceae</taxon>
        <taxon>Lacipirellula</taxon>
    </lineage>
</organism>
<dbReference type="InterPro" id="IPR002104">
    <property type="entry name" value="Integrase_catalytic"/>
</dbReference>
<dbReference type="RefSeq" id="WP_152100894.1">
    <property type="nucleotide sequence ID" value="NZ_AP021861.1"/>
</dbReference>
<dbReference type="GO" id="GO:0003677">
    <property type="term" value="F:DNA binding"/>
    <property type="evidence" value="ECO:0007669"/>
    <property type="project" value="UniProtKB-KW"/>
</dbReference>
<dbReference type="EMBL" id="AP021861">
    <property type="protein sequence ID" value="BBO35531.1"/>
    <property type="molecule type" value="Genomic_DNA"/>
</dbReference>
<sequence length="173" mass="19163">MKTITPNEVKALIRATKPTAVRDRALLDLLFHSGLRCAEALDLRASDVESDRLTVRCGKGRKSRTIALATSYGHWELWLAKRGASGDDFIFATRTGERLATSHVRRLLKTLGERAGVETHAHAFRHGHACQVFDETKDVSLVSRQLGHARIATTSIYLQGLGVDLDRVSSLKF</sequence>
<evidence type="ECO:0000313" key="5">
    <source>
        <dbReference type="EMBL" id="BBO35531.1"/>
    </source>
</evidence>
<accession>A0A5K7XK74</accession>
<dbReference type="InterPro" id="IPR013762">
    <property type="entry name" value="Integrase-like_cat_sf"/>
</dbReference>
<evidence type="ECO:0000256" key="2">
    <source>
        <dbReference type="ARBA" id="ARBA00023125"/>
    </source>
</evidence>